<sequence length="662" mass="76561">MIENFANYLDQYSNGFKLAKQYCNGDNTTYYIIINRDIFSACKNLSCLKAFKYYYNGTNPYHTTFEPISVPEVVPKEQIVKNIVIITREDLLPVVCMCQEIDEVIVLSKSQLDDLEEYAKIPYRKYENLYPDERIDNDQYEEEYKLSTFSMQLKLPKSILDIHMGKLKISKERYDIAEDFINEFNLDVNQMVIINPTGYNKTLALEPSSWDPFIKYCVSKEFNVFTYINDTTTLSNTQMLDIPIGILMVLIEKGCKYVSVQNETLDLMHHLAYKNLEAIVIFKVWTETDFKRATELNYSNIADVSDNITSICSSGNALADAAIINLLIEKFEYKFVDYFYSELKIYATGYKLANIICKFDKNVIYLTMTQHIGDVARSLKIIKAIKKCLNIDNVIIITDKVLSGVTRLCEDVDEIITISKEQLDVLSRYARLPNRTHKNLFTEIPNDILYVSELFNFTNLQYELKLPINILKKYKSNFIIPLDTIDKAKNYMVENNLIPQETVVIIPYANSSSNFSLEDIQPLINYCIDKQYRVLTNCSPKENALPNTEKLMVDVDIFAGLLALGCKAIGVQSGLMDLLTWIENYTIRAIICCKSISLLDKYFAENKREKFLPEYKKLNPNLIYIKETKLSGMELNFGLNENINSFSDTILQTFIETYEHEE</sequence>
<name>A0ACC8XDK1_9FIRM</name>
<evidence type="ECO:0000313" key="2">
    <source>
        <dbReference type="Proteomes" id="UP000188605"/>
    </source>
</evidence>
<comment type="caution">
    <text evidence="1">The sequence shown here is derived from an EMBL/GenBank/DDBJ whole genome shotgun (WGS) entry which is preliminary data.</text>
</comment>
<protein>
    <submittedName>
        <fullName evidence="1">Uncharacterized protein</fullName>
    </submittedName>
</protein>
<reference evidence="1" key="1">
    <citation type="submission" date="2016-08" db="EMBL/GenBank/DDBJ databases">
        <authorList>
            <person name="Ngugi D.K."/>
            <person name="Miyake S."/>
            <person name="Stingl U."/>
        </authorList>
    </citation>
    <scope>NUCLEOTIDE SEQUENCE</scope>
    <source>
        <strain evidence="1">SCG-B11WGA-EpuloA1</strain>
    </source>
</reference>
<evidence type="ECO:0000313" key="1">
    <source>
        <dbReference type="EMBL" id="ONI40906.1"/>
    </source>
</evidence>
<accession>A0ACC8XDK1</accession>
<keyword evidence="2" id="KW-1185">Reference proteome</keyword>
<dbReference type="Proteomes" id="UP000188605">
    <property type="component" value="Unassembled WGS sequence"/>
</dbReference>
<proteinExistence type="predicted"/>
<dbReference type="EMBL" id="LJDB01000044">
    <property type="protein sequence ID" value="ONI40906.1"/>
    <property type="molecule type" value="Genomic_DNA"/>
</dbReference>
<gene>
    <name evidence="1" type="ORF">AN396_00980</name>
</gene>
<organism evidence="1 2">
    <name type="scientific">Candidatus Epulonipiscium fishelsonii</name>
    <dbReference type="NCBI Taxonomy" id="77094"/>
    <lineage>
        <taxon>Bacteria</taxon>
        <taxon>Bacillati</taxon>
        <taxon>Bacillota</taxon>
        <taxon>Clostridia</taxon>
        <taxon>Lachnospirales</taxon>
        <taxon>Lachnospiraceae</taxon>
        <taxon>Candidatus Epulonipiscium</taxon>
    </lineage>
</organism>